<gene>
    <name evidence="1" type="ORF">GCM10007384_36540</name>
</gene>
<reference evidence="1 2" key="1">
    <citation type="journal article" date="2014" name="Int. J. Syst. Evol. Microbiol.">
        <title>Complete genome sequence of Corynebacterium casei LMG S-19264T (=DSM 44701T), isolated from a smear-ripened cheese.</title>
        <authorList>
            <consortium name="US DOE Joint Genome Institute (JGI-PGF)"/>
            <person name="Walter F."/>
            <person name="Albersmeier A."/>
            <person name="Kalinowski J."/>
            <person name="Ruckert C."/>
        </authorList>
    </citation>
    <scope>NUCLEOTIDE SEQUENCE [LARGE SCALE GENOMIC DNA]</scope>
    <source>
        <strain evidence="1 2">KCTC 12285</strain>
    </source>
</reference>
<dbReference type="RefSeq" id="WP_155837922.1">
    <property type="nucleotide sequence ID" value="NZ_BMWS01000034.1"/>
</dbReference>
<dbReference type="Proteomes" id="UP000601108">
    <property type="component" value="Unassembled WGS sequence"/>
</dbReference>
<evidence type="ECO:0000313" key="2">
    <source>
        <dbReference type="Proteomes" id="UP000601108"/>
    </source>
</evidence>
<protein>
    <submittedName>
        <fullName evidence="1">Uncharacterized protein</fullName>
    </submittedName>
</protein>
<dbReference type="AlphaFoldDB" id="A0A918JXL3"/>
<comment type="caution">
    <text evidence="1">The sequence shown here is derived from an EMBL/GenBank/DDBJ whole genome shotgun (WGS) entry which is preliminary data.</text>
</comment>
<accession>A0A918JXL3</accession>
<organism evidence="1 2">
    <name type="scientific">Aquimarina muelleri</name>
    <dbReference type="NCBI Taxonomy" id="279356"/>
    <lineage>
        <taxon>Bacteria</taxon>
        <taxon>Pseudomonadati</taxon>
        <taxon>Bacteroidota</taxon>
        <taxon>Flavobacteriia</taxon>
        <taxon>Flavobacteriales</taxon>
        <taxon>Flavobacteriaceae</taxon>
        <taxon>Aquimarina</taxon>
    </lineage>
</organism>
<proteinExistence type="predicted"/>
<dbReference type="EMBL" id="BMWS01000034">
    <property type="protein sequence ID" value="GGX32375.1"/>
    <property type="molecule type" value="Genomic_DNA"/>
</dbReference>
<sequence length="58" mass="6692">MIFYDEGRLVCFESTVDDLKLKGKSPLIATATNPNDPKDIYKKPIQFYFYMPKGSNEL</sequence>
<evidence type="ECO:0000313" key="1">
    <source>
        <dbReference type="EMBL" id="GGX32375.1"/>
    </source>
</evidence>
<keyword evidence="2" id="KW-1185">Reference proteome</keyword>
<name>A0A918JXL3_9FLAO</name>